<dbReference type="PANTHER" id="PTHR13437:SF2">
    <property type="entry name" value="NUCLEOPORIN P58_P45"/>
    <property type="match status" value="1"/>
</dbReference>
<sequence>MFGKPAGTGLFGNNNTTGGGASTGLFGKPAQPGLFGANNNNNAASNTGSTGLFGANNNNNNNNTNTNNAGGLFGANGANNKPLGGTSTGGLFASNNNTNASTSGSGLFGNNTNSGNNAAGATGGGLFGAKPAAPAAGGLFGAKPTAPATAGGLFGNNNQSTSSTLGSSGGGLFGNKPTIGGATNTGTGLGGGLFGSNNNNTTNSGMLGGSTLGSGFGGNTQAGTTFGSSTLGGGLFGSQQQMQQQQQQPQSALQSISQLSITPMTRIADFPPQIRAEIEQLDQYIQKQVQISEHLKADDQDHNELISSIPRDIAYLSKVQSMTMQSLQKDLKKISKNKELTDSNLTDTQMFAIILQQILTPGSKISSMELEKFFQNKIAIYQAKLDDFFRVLSDIESAVNGIHCDIFGGDSENNTKNFGELRKEKEKAVEDLYAMKTGLNAIISTVIEEFKLFMSTADQIAALHQQIKVNLTNK</sequence>
<evidence type="ECO:0000256" key="8">
    <source>
        <dbReference type="ARBA" id="ARBA00023132"/>
    </source>
</evidence>
<organism evidence="11 12">
    <name type="scientific">Nakaseomyces bracarensis</name>
    <dbReference type="NCBI Taxonomy" id="273131"/>
    <lineage>
        <taxon>Eukaryota</taxon>
        <taxon>Fungi</taxon>
        <taxon>Dikarya</taxon>
        <taxon>Ascomycota</taxon>
        <taxon>Saccharomycotina</taxon>
        <taxon>Saccharomycetes</taxon>
        <taxon>Saccharomycetales</taxon>
        <taxon>Saccharomycetaceae</taxon>
        <taxon>Nakaseomyces</taxon>
    </lineage>
</organism>
<keyword evidence="6" id="KW-0653">Protein transport</keyword>
<evidence type="ECO:0000256" key="4">
    <source>
        <dbReference type="ARBA" id="ARBA00022448"/>
    </source>
</evidence>
<evidence type="ECO:0000256" key="1">
    <source>
        <dbReference type="ARBA" id="ARBA00004335"/>
    </source>
</evidence>
<dbReference type="InterPro" id="IPR024882">
    <property type="entry name" value="NUP58/p45/49"/>
</dbReference>
<evidence type="ECO:0000256" key="6">
    <source>
        <dbReference type="ARBA" id="ARBA00022927"/>
    </source>
</evidence>
<gene>
    <name evidence="11" type="ORF">RNJ44_02787</name>
</gene>
<keyword evidence="8" id="KW-0906">Nuclear pore complex</keyword>
<name>A0ABR4P0E3_9SACH</name>
<comment type="caution">
    <text evidence="11">The sequence shown here is derived from an EMBL/GenBank/DDBJ whole genome shotgun (WGS) entry which is preliminary data.</text>
</comment>
<dbReference type="EMBL" id="JBEVYD010000002">
    <property type="protein sequence ID" value="KAL3234999.1"/>
    <property type="molecule type" value="Genomic_DNA"/>
</dbReference>
<evidence type="ECO:0000256" key="10">
    <source>
        <dbReference type="SAM" id="MobiDB-lite"/>
    </source>
</evidence>
<evidence type="ECO:0000256" key="5">
    <source>
        <dbReference type="ARBA" id="ARBA00022816"/>
    </source>
</evidence>
<keyword evidence="4" id="KW-0813">Transport</keyword>
<evidence type="ECO:0000256" key="2">
    <source>
        <dbReference type="ARBA" id="ARBA00004567"/>
    </source>
</evidence>
<evidence type="ECO:0000313" key="11">
    <source>
        <dbReference type="EMBL" id="KAL3234999.1"/>
    </source>
</evidence>
<evidence type="ECO:0000256" key="9">
    <source>
        <dbReference type="ARBA" id="ARBA00023242"/>
    </source>
</evidence>
<evidence type="ECO:0000256" key="3">
    <source>
        <dbReference type="ARBA" id="ARBA00004620"/>
    </source>
</evidence>
<feature type="region of interest" description="Disordered" evidence="10">
    <location>
        <begin position="221"/>
        <end position="249"/>
    </location>
</feature>
<accession>A0ABR4P0E3</accession>
<dbReference type="Proteomes" id="UP001623330">
    <property type="component" value="Unassembled WGS sequence"/>
</dbReference>
<keyword evidence="12" id="KW-1185">Reference proteome</keyword>
<keyword evidence="5" id="KW-0509">mRNA transport</keyword>
<dbReference type="Pfam" id="PF13634">
    <property type="entry name" value="Nucleoporin_FG"/>
    <property type="match status" value="2"/>
</dbReference>
<keyword evidence="7" id="KW-0811">Translocation</keyword>
<dbReference type="InterPro" id="IPR025574">
    <property type="entry name" value="Nucleoporin_FG_rpt"/>
</dbReference>
<comment type="subcellular location">
    <subcellularLocation>
        <location evidence="1">Nucleus membrane</location>
        <topology evidence="1">Peripheral membrane protein</topology>
        <orientation evidence="1">Cytoplasmic side</orientation>
    </subcellularLocation>
    <subcellularLocation>
        <location evidence="3">Nucleus membrane</location>
        <topology evidence="3">Peripheral membrane protein</topology>
        <orientation evidence="3">Nucleoplasmic side</orientation>
    </subcellularLocation>
    <subcellularLocation>
        <location evidence="2">Nucleus</location>
        <location evidence="2">Nuclear pore complex</location>
    </subcellularLocation>
</comment>
<keyword evidence="9" id="KW-0539">Nucleus</keyword>
<proteinExistence type="predicted"/>
<feature type="region of interest" description="Disordered" evidence="10">
    <location>
        <begin position="48"/>
        <end position="67"/>
    </location>
</feature>
<evidence type="ECO:0000313" key="12">
    <source>
        <dbReference type="Proteomes" id="UP001623330"/>
    </source>
</evidence>
<feature type="compositionally biased region" description="Low complexity" evidence="10">
    <location>
        <begin position="237"/>
        <end position="249"/>
    </location>
</feature>
<dbReference type="PANTHER" id="PTHR13437">
    <property type="entry name" value="NUCLEOPORIN P58/P45 NUCLEOPORIN-LIKE PROTEIN 1"/>
    <property type="match status" value="1"/>
</dbReference>
<protein>
    <submittedName>
        <fullName evidence="11">Nucleoporin NUP49/NSP49</fullName>
    </submittedName>
</protein>
<evidence type="ECO:0000256" key="7">
    <source>
        <dbReference type="ARBA" id="ARBA00023010"/>
    </source>
</evidence>
<reference evidence="11 12" key="1">
    <citation type="submission" date="2024-05" db="EMBL/GenBank/DDBJ databases">
        <title>Long read based assembly of the Candida bracarensis genome reveals expanded adhesin content.</title>
        <authorList>
            <person name="Marcet-Houben M."/>
            <person name="Ksiezopolska E."/>
            <person name="Gabaldon T."/>
        </authorList>
    </citation>
    <scope>NUCLEOTIDE SEQUENCE [LARGE SCALE GENOMIC DNA]</scope>
    <source>
        <strain evidence="11 12">CBM6</strain>
    </source>
</reference>